<dbReference type="OrthoDB" id="7650806at2"/>
<evidence type="ECO:0000259" key="1">
    <source>
        <dbReference type="Pfam" id="PF01298"/>
    </source>
</evidence>
<evidence type="ECO:0000313" key="2">
    <source>
        <dbReference type="EMBL" id="PTR12509.1"/>
    </source>
</evidence>
<organism evidence="2 3">
    <name type="scientific">Cereibacter azotoformans</name>
    <dbReference type="NCBI Taxonomy" id="43057"/>
    <lineage>
        <taxon>Bacteria</taxon>
        <taxon>Pseudomonadati</taxon>
        <taxon>Pseudomonadota</taxon>
        <taxon>Alphaproteobacteria</taxon>
        <taxon>Rhodobacterales</taxon>
        <taxon>Paracoccaceae</taxon>
        <taxon>Cereibacter</taxon>
    </lineage>
</organism>
<feature type="domain" description="Transferrin-binding protein B C-lobe/N-lobe beta-barrel" evidence="1">
    <location>
        <begin position="53"/>
        <end position="189"/>
    </location>
</feature>
<dbReference type="Gene3D" id="2.40.160.90">
    <property type="match status" value="1"/>
</dbReference>
<proteinExistence type="predicted"/>
<dbReference type="InterPro" id="IPR001677">
    <property type="entry name" value="TbpB_B_D"/>
</dbReference>
<dbReference type="SUPFAM" id="SSF56925">
    <property type="entry name" value="OMPA-like"/>
    <property type="match status" value="1"/>
</dbReference>
<dbReference type="RefSeq" id="WP_146172331.1">
    <property type="nucleotide sequence ID" value="NZ_CP183927.1"/>
</dbReference>
<sequence>MNIKNVVGLVVAAAGLSACGGSDGGTSFDSLATRGDSLIEKYEVVELTPVGSMPTAGTASYEGVAGYFFSEAAYDAAESAADADVLSTVSLTANFSDSSIAGSLGNFKDREGVSVSGSVAIKDGQIMDNVFMADLDGSITAENETATVRGVTYGGFVGGTAEAVMGAIEADIIHGPSDVEGLYGEFIAERK</sequence>
<reference evidence="2 3" key="1">
    <citation type="submission" date="2018-04" db="EMBL/GenBank/DDBJ databases">
        <title>Genomic Encyclopedia of Type Strains, Phase III (KMG-III): the genomes of soil and plant-associated and newly described type strains.</title>
        <authorList>
            <person name="Whitman W."/>
        </authorList>
    </citation>
    <scope>NUCLEOTIDE SEQUENCE [LARGE SCALE GENOMIC DNA]</scope>
    <source>
        <strain evidence="2 3">KA25</strain>
    </source>
</reference>
<name>A0A2T5JTA2_9RHOB</name>
<accession>A0A2T5JTA2</accession>
<evidence type="ECO:0000313" key="3">
    <source>
        <dbReference type="Proteomes" id="UP000244060"/>
    </source>
</evidence>
<dbReference type="Pfam" id="PF01298">
    <property type="entry name" value="TbpB_B_D"/>
    <property type="match status" value="1"/>
</dbReference>
<dbReference type="AlphaFoldDB" id="A0A2T5JTA2"/>
<comment type="caution">
    <text evidence="2">The sequence shown here is derived from an EMBL/GenBank/DDBJ whole genome shotgun (WGS) entry which is preliminary data.</text>
</comment>
<protein>
    <recommendedName>
        <fullName evidence="1">Transferrin-binding protein B C-lobe/N-lobe beta-barrel domain-containing protein</fullName>
    </recommendedName>
</protein>
<keyword evidence="3" id="KW-1185">Reference proteome</keyword>
<dbReference type="Proteomes" id="UP000244060">
    <property type="component" value="Unassembled WGS sequence"/>
</dbReference>
<dbReference type="EMBL" id="QAOT01000024">
    <property type="protein sequence ID" value="PTR12509.1"/>
    <property type="molecule type" value="Genomic_DNA"/>
</dbReference>
<gene>
    <name evidence="2" type="ORF">C8J28_1249</name>
</gene>
<dbReference type="InterPro" id="IPR011250">
    <property type="entry name" value="OMP/PagP_B-barrel"/>
</dbReference>
<dbReference type="PROSITE" id="PS51257">
    <property type="entry name" value="PROKAR_LIPOPROTEIN"/>
    <property type="match status" value="1"/>
</dbReference>